<comment type="caution">
    <text evidence="2">The sequence shown here is derived from an EMBL/GenBank/DDBJ whole genome shotgun (WGS) entry which is preliminary data.</text>
</comment>
<feature type="chain" id="PRO_5042013532" evidence="1">
    <location>
        <begin position="22"/>
        <end position="410"/>
    </location>
</feature>
<evidence type="ECO:0000256" key="1">
    <source>
        <dbReference type="SAM" id="SignalP"/>
    </source>
</evidence>
<sequence length="410" mass="43545">MPQAVALTVLPLALFAGTASAGTASGAGTASVAASTSSKAVFVLDADSGVFGTTSSKSATASSNSSSASVKNQVTAGTTYIGEAADSQILTAGEQRVIADITLASSPNKAERAAWAASSKFVDLSWPDLGASSYTVYRNGVKIADTAAHSLRDTGVTAGSQAEYKIFGVADGLGHTWGLTATVPKNDSPETLAATASQIETKAKKYTKTVVTWRSFIRQKWATVPKKLGSVSGCKYTTGYKYAGDNRGFSKAVSGTSFRAGVRGVVYWTKSQYELYPQTGWTKVYNAKTGKFVEKRKASTKKIDFRTMTRFDGKTRAVRGTIEATDPFCPKTGVKRAGIGVTYDARLARNGDFYVSGKYRKAPDHEMYLFGYTSNTKHSTKVVHQSKMSNLLCLSQPMCERGTIGNSGGY</sequence>
<keyword evidence="1" id="KW-0732">Signal</keyword>
<feature type="signal peptide" evidence="1">
    <location>
        <begin position="1"/>
        <end position="21"/>
    </location>
</feature>
<proteinExistence type="predicted"/>
<dbReference type="GO" id="GO:0005975">
    <property type="term" value="P:carbohydrate metabolic process"/>
    <property type="evidence" value="ECO:0007669"/>
    <property type="project" value="UniProtKB-ARBA"/>
</dbReference>
<organism evidence="2 3">
    <name type="scientific">Streptomyces ipomoeae</name>
    <dbReference type="NCBI Taxonomy" id="103232"/>
    <lineage>
        <taxon>Bacteria</taxon>
        <taxon>Bacillati</taxon>
        <taxon>Actinomycetota</taxon>
        <taxon>Actinomycetes</taxon>
        <taxon>Kitasatosporales</taxon>
        <taxon>Streptomycetaceae</taxon>
        <taxon>Streptomyces</taxon>
    </lineage>
</organism>
<reference evidence="2 3" key="1">
    <citation type="submission" date="2019-03" db="EMBL/GenBank/DDBJ databases">
        <title>Comparative genomic analyses of the sweetpotato soil rot pathogen, Streptomyces ipomoeae.</title>
        <authorList>
            <person name="Ruschel Soares N."/>
            <person name="Badger J.H."/>
            <person name="Huguet-Tapia J.C."/>
            <person name="Clark C.A."/>
            <person name="Pettis G.S."/>
        </authorList>
    </citation>
    <scope>NUCLEOTIDE SEQUENCE [LARGE SCALE GENOMIC DNA]</scope>
    <source>
        <strain evidence="2 3">88-35</strain>
    </source>
</reference>
<name>A0AAE9AWR3_9ACTN</name>
<dbReference type="EMBL" id="SPAZ01000287">
    <property type="protein sequence ID" value="TQE22054.1"/>
    <property type="molecule type" value="Genomic_DNA"/>
</dbReference>
<dbReference type="Proteomes" id="UP000318720">
    <property type="component" value="Unassembled WGS sequence"/>
</dbReference>
<protein>
    <submittedName>
        <fullName evidence="2">Uncharacterized protein</fullName>
    </submittedName>
</protein>
<evidence type="ECO:0000313" key="2">
    <source>
        <dbReference type="EMBL" id="TQE22054.1"/>
    </source>
</evidence>
<dbReference type="Gene3D" id="2.60.40.10">
    <property type="entry name" value="Immunoglobulins"/>
    <property type="match status" value="1"/>
</dbReference>
<dbReference type="InterPro" id="IPR013783">
    <property type="entry name" value="Ig-like_fold"/>
</dbReference>
<evidence type="ECO:0000313" key="3">
    <source>
        <dbReference type="Proteomes" id="UP000318720"/>
    </source>
</evidence>
<dbReference type="AlphaFoldDB" id="A0AAE9AWR3"/>
<accession>A0AAE9AWR3</accession>
<gene>
    <name evidence="2" type="ORF">Sipo8835_37050</name>
</gene>